<feature type="short sequence motif" description="AKAP CaM-binding" evidence="6">
    <location>
        <begin position="856"/>
        <end position="876"/>
    </location>
</feature>
<feature type="compositionally biased region" description="Basic and acidic residues" evidence="7">
    <location>
        <begin position="1495"/>
        <end position="1504"/>
    </location>
</feature>
<feature type="compositionally biased region" description="Low complexity" evidence="7">
    <location>
        <begin position="570"/>
        <end position="581"/>
    </location>
</feature>
<dbReference type="GO" id="GO:0051018">
    <property type="term" value="F:protein kinase A binding"/>
    <property type="evidence" value="ECO:0007669"/>
    <property type="project" value="InterPro"/>
</dbReference>
<feature type="compositionally biased region" description="Basic and acidic residues" evidence="7">
    <location>
        <begin position="767"/>
        <end position="784"/>
    </location>
</feature>
<dbReference type="PROSITE" id="PS51893">
    <property type="entry name" value="AKAP_CAM_BD"/>
    <property type="match status" value="3"/>
</dbReference>
<dbReference type="PANTHER" id="PTHR23209:SF4">
    <property type="entry name" value="A-KINASE ANCHOR PROTEIN 12"/>
    <property type="match status" value="1"/>
</dbReference>
<protein>
    <submittedName>
        <fullName evidence="9">A-kinase anchoring protein 12</fullName>
    </submittedName>
</protein>
<feature type="short sequence motif" description="AKAP CaM-binding" evidence="6">
    <location>
        <begin position="816"/>
        <end position="836"/>
    </location>
</feature>
<evidence type="ECO:0000313" key="9">
    <source>
        <dbReference type="Ensembl" id="ENSCLAP00000004925.1"/>
    </source>
</evidence>
<feature type="compositionally biased region" description="Low complexity" evidence="7">
    <location>
        <begin position="337"/>
        <end position="358"/>
    </location>
</feature>
<feature type="compositionally biased region" description="Basic and acidic residues" evidence="7">
    <location>
        <begin position="1337"/>
        <end position="1351"/>
    </location>
</feature>
<dbReference type="GeneID" id="102004008"/>
<evidence type="ECO:0000256" key="4">
    <source>
        <dbReference type="ARBA" id="ARBA00023136"/>
    </source>
</evidence>
<dbReference type="CTD" id="9590"/>
<feature type="compositionally biased region" description="Polar residues" evidence="7">
    <location>
        <begin position="1210"/>
        <end position="1221"/>
    </location>
</feature>
<feature type="compositionally biased region" description="Basic and acidic residues" evidence="7">
    <location>
        <begin position="1514"/>
        <end position="1529"/>
    </location>
</feature>
<feature type="compositionally biased region" description="Low complexity" evidence="7">
    <location>
        <begin position="1661"/>
        <end position="1676"/>
    </location>
</feature>
<feature type="region of interest" description="Disordered" evidence="7">
    <location>
        <begin position="1434"/>
        <end position="1545"/>
    </location>
</feature>
<feature type="compositionally biased region" description="Basic and acidic residues" evidence="7">
    <location>
        <begin position="473"/>
        <end position="484"/>
    </location>
</feature>
<gene>
    <name evidence="9" type="primary">AKAP12</name>
</gene>
<feature type="region of interest" description="Disordered" evidence="7">
    <location>
        <begin position="958"/>
        <end position="1013"/>
    </location>
</feature>
<dbReference type="GO" id="GO:0090036">
    <property type="term" value="P:regulation of protein kinase C signaling"/>
    <property type="evidence" value="ECO:0007669"/>
    <property type="project" value="InterPro"/>
</dbReference>
<dbReference type="GO" id="GO:0010739">
    <property type="term" value="P:positive regulation of protein kinase A signaling"/>
    <property type="evidence" value="ECO:0007669"/>
    <property type="project" value="InterPro"/>
</dbReference>
<feature type="compositionally biased region" description="Low complexity" evidence="7">
    <location>
        <begin position="799"/>
        <end position="813"/>
    </location>
</feature>
<feature type="domain" description="A kinase-anchoring proteins AKAP-5 and AKAP-12 calmodulin (CaM)-binding" evidence="8">
    <location>
        <begin position="856"/>
        <end position="876"/>
    </location>
</feature>
<keyword evidence="4" id="KW-0472">Membrane</keyword>
<feature type="compositionally biased region" description="Basic and acidic residues" evidence="7">
    <location>
        <begin position="715"/>
        <end position="734"/>
    </location>
</feature>
<sequence length="1755" mass="183619">MAVSQQRRPCARARARPPDSWVARGASAVFGAHQTPQLVRVNPKAHGHQTLNSVQREGRPRCFPAHGRPSPERARCRGRVCAGEARPGAPRRPQFSPAQPKPPAGFCHPLAVPYPVDSEPACGGRPRQRVVASGRSVAGLASAPGWPRPECVGLARARVGPGVPTWAASVGSAELEAIWPLLLVATPARLSRRGAPGRGRTMPWWRRLCVGQREPEDVSKKDLGKDTAASTVAVEDITKDEQMPETIQQIPSSEGSLEKVAEPPEAQANNVGEPHGEAGEAAARESERKQSTEKAEDTLTHQQSHTEELSLTTESGQAAAEGKDEGEGALEKEPTKSPESPTSPVTTETTSTFKKFFTQGWAGWRKKTSFRKPKEDELEASEKKKEQEPAKADTEENEQTEAASEQLTAPEQPPKPAEGADEARLSADYEKVELPLEDPVSGAQAPSAEKCAPLATEVFDEKIETHQEVVAEVHVSSEEKKTEEQEAAVGETEALPPEKLLETSAQETQEAELAEALEKTKDGCASGGDHSRPIELSPDEKALPRHPESIMSEAATLSSQDRVKVQGSPLKKLFSSTGLKKLSGKKQKGKRGGGGGGEEETGENHQGAAESPDSADEQKGESSASSPEEPEEITCLETGIAEGQREGEAEEGAASDGERKREGVTPWASFKKMVTPKKRVRRPSESDKEDEVDKPEKVKSATLSSTESAASEMQEEVKGTGEEQKPEEPKRKVDTSVSWEALICVGSSKKRARKASSSDEEGGPKVMGEDGHKAEDAARDKETGTDSVLAGTQEPEPGPGSSSPEPAGSPSEGDGISTWESFKRLVTPRKKPKSKQDEKNEESVEHSASDVEPGREESWVSIKKFIPGRRKKRADGKQEQATIGDTGPAEINEEDSDVPAVVPLSEYDAVEREKMEAQQAHQGEAPAEQQVGPTEELSQTLAPCATVAVVDGTRAAASVEERSPSWISASVTEPLEQAQDETTPVSGEMTESEVTAGETATATQTVPDDRITGDVELTSEAVAARETSEVLCAAEEAAEASAAEETTEMVSAVSQLTDSPDTTEEATPVQEVEGGGPDAEEQERQTQAVLQAVAEKVREQSQLPESSGAEGVALPMQRAEPKALERVEEAEEDSEAPGLEEGVGAALRANAGEMKTEPFSQGEVTAQAAPEEAPQGLASVASGELITSGQPEPLAGVQPPEQPVLPDSADTLTDSDTNGSTPVADVEALDTVQQDEVTDGQDHSMVASGTQSQVTEAEAAPAETEGPSAPPTILSQEECKGQLQPEEVPEPADPELSAEAVTEMSETEVMPEPGKLADGEAEDRESIEGLGASAHVARQEEAGEVPRRSEFTEGAEGQKSPGPEDGESAARGEKEETEARAAQGSEGEAEPKSDVPAADGDRGVSGVEGSSPAPEQQEEARCVEALVAVTAAAVEEEEEEVFGGPGKVSDTAEASEPAQRPPGEGEAGTPQPGADAAAAGPDPRAESEPVTVSDAPERDQRPGLEGEGGALQRPKAEEDDRQPGCRGDRVSPAADAGPAAGNQALALETESSKLVQNVLQTAVHQLARAEETAPARAAVEADGRRAGQDPAEEVGGPRAPVPGDTQTVATQPGSALAAEPPQHPDGAGDVNGVPEKPLAVEAAGSGTNEQRLEDAVPPAPAEGDAAGAKPGAAADGCTRAGATADASPLGSKDGEKEGPAAALADTEAPGDFTRESPDANGPKLSEGEAGAQGAKVRGESEADAKPQTEEEPAES</sequence>
<keyword evidence="2" id="KW-0597">Phosphoprotein</keyword>
<feature type="region of interest" description="Disordered" evidence="7">
    <location>
        <begin position="215"/>
        <end position="448"/>
    </location>
</feature>
<feature type="compositionally biased region" description="Basic and acidic residues" evidence="7">
    <location>
        <begin position="529"/>
        <end position="548"/>
    </location>
</feature>
<name>A0A8C2UUD8_CHILA</name>
<dbReference type="Proteomes" id="UP000694398">
    <property type="component" value="Unassembled WGS sequence"/>
</dbReference>
<evidence type="ECO:0000256" key="1">
    <source>
        <dbReference type="ARBA" id="ARBA00004635"/>
    </source>
</evidence>
<keyword evidence="5" id="KW-0449">Lipoprotein</keyword>
<evidence type="ECO:0000256" key="3">
    <source>
        <dbReference type="ARBA" id="ARBA00022860"/>
    </source>
</evidence>
<evidence type="ECO:0000256" key="6">
    <source>
        <dbReference type="PROSITE-ProRule" id="PRU01241"/>
    </source>
</evidence>
<accession>A0A8C2UUD8</accession>
<dbReference type="GO" id="GO:0005516">
    <property type="term" value="F:calmodulin binding"/>
    <property type="evidence" value="ECO:0007669"/>
    <property type="project" value="UniProtKB-UniRule"/>
</dbReference>
<dbReference type="InterPro" id="IPR001573">
    <property type="entry name" value="AKAP_WSK"/>
</dbReference>
<evidence type="ECO:0000256" key="2">
    <source>
        <dbReference type="ARBA" id="ARBA00022553"/>
    </source>
</evidence>
<feature type="region of interest" description="Disordered" evidence="7">
    <location>
        <begin position="473"/>
        <end position="939"/>
    </location>
</feature>
<feature type="compositionally biased region" description="Basic and acidic residues" evidence="7">
    <location>
        <begin position="321"/>
        <end position="336"/>
    </location>
</feature>
<reference evidence="9" key="1">
    <citation type="submission" date="2025-08" db="UniProtKB">
        <authorList>
            <consortium name="Ensembl"/>
        </authorList>
    </citation>
    <scope>IDENTIFICATION</scope>
</reference>
<reference evidence="9" key="2">
    <citation type="submission" date="2025-09" db="UniProtKB">
        <authorList>
            <consortium name="Ensembl"/>
        </authorList>
    </citation>
    <scope>IDENTIFICATION</scope>
</reference>
<feature type="region of interest" description="Disordered" evidence="7">
    <location>
        <begin position="1566"/>
        <end position="1755"/>
    </location>
</feature>
<evidence type="ECO:0000256" key="7">
    <source>
        <dbReference type="SAM" id="MobiDB-lite"/>
    </source>
</evidence>
<feature type="short sequence motif" description="AKAP CaM-binding" evidence="6">
    <location>
        <begin position="664"/>
        <end position="684"/>
    </location>
</feature>
<feature type="domain" description="A kinase-anchoring proteins AKAP-5 and AKAP-12 calmodulin (CaM)-binding" evidence="8">
    <location>
        <begin position="664"/>
        <end position="684"/>
    </location>
</feature>
<feature type="domain" description="A kinase-anchoring proteins AKAP-5 and AKAP-12 calmodulin (CaM)-binding" evidence="8">
    <location>
        <begin position="816"/>
        <end position="836"/>
    </location>
</feature>
<dbReference type="PANTHER" id="PTHR23209">
    <property type="entry name" value="A-KINASE ANCHOR PROTEIN 12"/>
    <property type="match status" value="1"/>
</dbReference>
<keyword evidence="3 6" id="KW-0112">Calmodulin-binding</keyword>
<proteinExistence type="predicted"/>
<feature type="compositionally biased region" description="Polar residues" evidence="7">
    <location>
        <begin position="400"/>
        <end position="409"/>
    </location>
</feature>
<dbReference type="GO" id="GO:0005886">
    <property type="term" value="C:plasma membrane"/>
    <property type="evidence" value="ECO:0007669"/>
    <property type="project" value="Ensembl"/>
</dbReference>
<feature type="compositionally biased region" description="Basic and acidic residues" evidence="7">
    <location>
        <begin position="1368"/>
        <end position="1379"/>
    </location>
</feature>
<feature type="compositionally biased region" description="Basic and acidic residues" evidence="7">
    <location>
        <begin position="215"/>
        <end position="225"/>
    </location>
</feature>
<dbReference type="Ensembl" id="ENSCLAT00000005017.1">
    <property type="protein sequence ID" value="ENSCLAP00000004925.1"/>
    <property type="gene ID" value="ENSCLAG00000003496.1"/>
</dbReference>
<feature type="region of interest" description="Disordered" evidence="7">
    <location>
        <begin position="1033"/>
        <end position="1422"/>
    </location>
</feature>
<dbReference type="GO" id="GO:0007193">
    <property type="term" value="P:adenylate cyclase-inhibiting G protein-coupled receptor signaling pathway"/>
    <property type="evidence" value="ECO:0007669"/>
    <property type="project" value="Ensembl"/>
</dbReference>
<feature type="compositionally biased region" description="Basic and acidic residues" evidence="7">
    <location>
        <begin position="1736"/>
        <end position="1748"/>
    </location>
</feature>
<keyword evidence="10" id="KW-1185">Reference proteome</keyword>
<feature type="compositionally biased region" description="Low complexity" evidence="7">
    <location>
        <begin position="1467"/>
        <end position="1482"/>
    </location>
</feature>
<evidence type="ECO:0000259" key="8">
    <source>
        <dbReference type="PROSITE" id="PS51893"/>
    </source>
</evidence>
<dbReference type="GO" id="GO:0008179">
    <property type="term" value="F:adenylate cyclase binding"/>
    <property type="evidence" value="ECO:0007669"/>
    <property type="project" value="Ensembl"/>
</dbReference>
<dbReference type="GeneTree" id="ENSGT00730000111244"/>
<feature type="compositionally biased region" description="Polar residues" evidence="7">
    <location>
        <begin position="1604"/>
        <end position="1613"/>
    </location>
</feature>
<dbReference type="OrthoDB" id="8931760at2759"/>
<feature type="compositionally biased region" description="Basic and acidic residues" evidence="7">
    <location>
        <begin position="1567"/>
        <end position="1587"/>
    </location>
</feature>
<evidence type="ECO:0000313" key="10">
    <source>
        <dbReference type="Proteomes" id="UP000694398"/>
    </source>
</evidence>
<dbReference type="RefSeq" id="XP_005390642.1">
    <property type="nucleotide sequence ID" value="XM_005390585.2"/>
</dbReference>
<comment type="subcellular location">
    <subcellularLocation>
        <location evidence="1">Membrane</location>
        <topology evidence="1">Lipid-anchor</topology>
    </subcellularLocation>
</comment>
<dbReference type="GO" id="GO:0005829">
    <property type="term" value="C:cytosol"/>
    <property type="evidence" value="ECO:0007669"/>
    <property type="project" value="Ensembl"/>
</dbReference>
<feature type="compositionally biased region" description="Low complexity" evidence="7">
    <location>
        <begin position="1255"/>
        <end position="1267"/>
    </location>
</feature>
<evidence type="ECO:0000256" key="5">
    <source>
        <dbReference type="ARBA" id="ARBA00023288"/>
    </source>
</evidence>
<feature type="compositionally biased region" description="Basic and acidic residues" evidence="7">
    <location>
        <begin position="421"/>
        <end position="434"/>
    </location>
</feature>
<dbReference type="InterPro" id="IPR028540">
    <property type="entry name" value="AKAP12"/>
</dbReference>
<feature type="compositionally biased region" description="Basic and acidic residues" evidence="7">
    <location>
        <begin position="834"/>
        <end position="858"/>
    </location>
</feature>
<feature type="compositionally biased region" description="Low complexity" evidence="7">
    <location>
        <begin position="1033"/>
        <end position="1053"/>
    </location>
</feature>
<feature type="compositionally biased region" description="Low complexity" evidence="7">
    <location>
        <begin position="1532"/>
        <end position="1545"/>
    </location>
</feature>
<feature type="compositionally biased region" description="Polar residues" evidence="7">
    <location>
        <begin position="245"/>
        <end position="255"/>
    </location>
</feature>
<feature type="compositionally biased region" description="Basic and acidic residues" evidence="7">
    <location>
        <begin position="274"/>
        <end position="308"/>
    </location>
</feature>
<organism evidence="9 10">
    <name type="scientific">Chinchilla lanigera</name>
    <name type="common">Long-tailed chinchilla</name>
    <name type="synonym">Chinchilla villidera</name>
    <dbReference type="NCBI Taxonomy" id="34839"/>
    <lineage>
        <taxon>Eukaryota</taxon>
        <taxon>Metazoa</taxon>
        <taxon>Chordata</taxon>
        <taxon>Craniata</taxon>
        <taxon>Vertebrata</taxon>
        <taxon>Euteleostomi</taxon>
        <taxon>Mammalia</taxon>
        <taxon>Eutheria</taxon>
        <taxon>Euarchontoglires</taxon>
        <taxon>Glires</taxon>
        <taxon>Rodentia</taxon>
        <taxon>Hystricomorpha</taxon>
        <taxon>Chinchillidae</taxon>
        <taxon>Chinchilla</taxon>
    </lineage>
</organism>
<dbReference type="Pfam" id="PF03832">
    <property type="entry name" value="WSK"/>
    <property type="match status" value="3"/>
</dbReference>
<feature type="compositionally biased region" description="Basic and acidic residues" evidence="7">
    <location>
        <begin position="372"/>
        <end position="394"/>
    </location>
</feature>
<feature type="compositionally biased region" description="Low complexity" evidence="7">
    <location>
        <begin position="700"/>
        <end position="712"/>
    </location>
</feature>
<feature type="compositionally biased region" description="Basic residues" evidence="7">
    <location>
        <begin position="582"/>
        <end position="591"/>
    </location>
</feature>